<evidence type="ECO:0000256" key="9">
    <source>
        <dbReference type="ARBA" id="ARBA00023065"/>
    </source>
</evidence>
<feature type="region of interest" description="Disordered" evidence="17">
    <location>
        <begin position="1268"/>
        <end position="1289"/>
    </location>
</feature>
<keyword evidence="9" id="KW-0406">Ion transport</keyword>
<dbReference type="Gene3D" id="1.10.287.80">
    <property type="entry name" value="ATP synthase, gamma subunit, helix hairpin domain"/>
    <property type="match status" value="2"/>
</dbReference>
<evidence type="ECO:0000256" key="2">
    <source>
        <dbReference type="ARBA" id="ARBA00004525"/>
    </source>
</evidence>
<dbReference type="NCBIfam" id="NF004145">
    <property type="entry name" value="PRK05621.1-2"/>
    <property type="match status" value="1"/>
</dbReference>
<feature type="region of interest" description="Disordered" evidence="17">
    <location>
        <begin position="207"/>
        <end position="241"/>
    </location>
</feature>
<gene>
    <name evidence="18" type="ORF">LITE_LOCUS37758</name>
</gene>
<keyword evidence="14" id="KW-0066">ATP synthesis</keyword>
<dbReference type="FunFam" id="1.10.287.80:FF:000003">
    <property type="entry name" value="ATP synthase gamma chain, chloroplastic"/>
    <property type="match status" value="1"/>
</dbReference>
<accession>A0AAV0PDG5</accession>
<dbReference type="NCBIfam" id="TIGR01146">
    <property type="entry name" value="ATPsyn_F1gamma"/>
    <property type="match status" value="1"/>
</dbReference>
<keyword evidence="13" id="KW-0139">CF(1)</keyword>
<feature type="compositionally biased region" description="Polar residues" evidence="17">
    <location>
        <begin position="1108"/>
        <end position="1130"/>
    </location>
</feature>
<dbReference type="FunFam" id="1.10.287.80:FF:000004">
    <property type="entry name" value="ATP synthase gamma chain, chloroplastic"/>
    <property type="match status" value="1"/>
</dbReference>
<feature type="region of interest" description="Disordered" evidence="17">
    <location>
        <begin position="746"/>
        <end position="789"/>
    </location>
</feature>
<feature type="region of interest" description="Disordered" evidence="17">
    <location>
        <begin position="1084"/>
        <end position="1141"/>
    </location>
</feature>
<evidence type="ECO:0000256" key="10">
    <source>
        <dbReference type="ARBA" id="ARBA00023078"/>
    </source>
</evidence>
<dbReference type="PANTHER" id="PTHR11693:SF41">
    <property type="entry name" value="ATP SYNTHASE GAMMA CHAIN, CHLOROPLASTIC"/>
    <property type="match status" value="1"/>
</dbReference>
<feature type="region of interest" description="Disordered" evidence="17">
    <location>
        <begin position="1202"/>
        <end position="1231"/>
    </location>
</feature>
<dbReference type="GO" id="GO:0009535">
    <property type="term" value="C:chloroplast thylakoid membrane"/>
    <property type="evidence" value="ECO:0007669"/>
    <property type="project" value="UniProtKB-SubCell"/>
</dbReference>
<keyword evidence="4" id="KW-0813">Transport</keyword>
<dbReference type="FunFam" id="3.40.1380.10:FF:000004">
    <property type="entry name" value="ATP synthase gamma chain, chloroplastic"/>
    <property type="match status" value="1"/>
</dbReference>
<feature type="compositionally biased region" description="Polar residues" evidence="17">
    <location>
        <begin position="1023"/>
        <end position="1044"/>
    </location>
</feature>
<feature type="compositionally biased region" description="Low complexity" evidence="17">
    <location>
        <begin position="47"/>
        <end position="59"/>
    </location>
</feature>
<dbReference type="GO" id="GO:0046933">
    <property type="term" value="F:proton-transporting ATP synthase activity, rotational mechanism"/>
    <property type="evidence" value="ECO:0007669"/>
    <property type="project" value="InterPro"/>
</dbReference>
<evidence type="ECO:0000256" key="11">
    <source>
        <dbReference type="ARBA" id="ARBA00023136"/>
    </source>
</evidence>
<feature type="region of interest" description="Disordered" evidence="17">
    <location>
        <begin position="988"/>
        <end position="1047"/>
    </location>
</feature>
<comment type="subunit">
    <text evidence="16">F-type ATPases have 2 components, CF(1) - the catalytic core - and CF(0) - the membrane proton channel. CF(1) has five subunits: alpha(3), beta(3), gamma(1), delta(1), epsilon(1). CF(0) has four main subunits: a, b, b' and c.</text>
</comment>
<organism evidence="18 19">
    <name type="scientific">Linum tenue</name>
    <dbReference type="NCBI Taxonomy" id="586396"/>
    <lineage>
        <taxon>Eukaryota</taxon>
        <taxon>Viridiplantae</taxon>
        <taxon>Streptophyta</taxon>
        <taxon>Embryophyta</taxon>
        <taxon>Tracheophyta</taxon>
        <taxon>Spermatophyta</taxon>
        <taxon>Magnoliopsida</taxon>
        <taxon>eudicotyledons</taxon>
        <taxon>Gunneridae</taxon>
        <taxon>Pentapetalae</taxon>
        <taxon>rosids</taxon>
        <taxon>fabids</taxon>
        <taxon>Malpighiales</taxon>
        <taxon>Linaceae</taxon>
        <taxon>Linum</taxon>
    </lineage>
</organism>
<comment type="subcellular location">
    <subcellularLocation>
        <location evidence="2">Plastid</location>
        <location evidence="2">Chloroplast thylakoid membrane</location>
        <topology evidence="2">Peripheral membrane protein</topology>
    </subcellularLocation>
</comment>
<keyword evidence="19" id="KW-1185">Reference proteome</keyword>
<evidence type="ECO:0000256" key="14">
    <source>
        <dbReference type="ARBA" id="ARBA00023310"/>
    </source>
</evidence>
<keyword evidence="7" id="KW-0375">Hydrogen ion transport</keyword>
<dbReference type="PANTHER" id="PTHR11693">
    <property type="entry name" value="ATP SYNTHASE GAMMA CHAIN"/>
    <property type="match status" value="1"/>
</dbReference>
<keyword evidence="6" id="KW-0934">Plastid</keyword>
<dbReference type="GO" id="GO:0030234">
    <property type="term" value="F:enzyme regulator activity"/>
    <property type="evidence" value="ECO:0007669"/>
    <property type="project" value="UniProtKB-ARBA"/>
</dbReference>
<evidence type="ECO:0000256" key="12">
    <source>
        <dbReference type="ARBA" id="ARBA00023157"/>
    </source>
</evidence>
<keyword evidence="12" id="KW-1015">Disulfide bond</keyword>
<dbReference type="EMBL" id="CAMGYJ010000008">
    <property type="protein sequence ID" value="CAI0468321.1"/>
    <property type="molecule type" value="Genomic_DNA"/>
</dbReference>
<dbReference type="Proteomes" id="UP001154282">
    <property type="component" value="Unassembled WGS sequence"/>
</dbReference>
<keyword evidence="5" id="KW-0150">Chloroplast</keyword>
<feature type="compositionally biased region" description="Basic residues" evidence="17">
    <location>
        <begin position="220"/>
        <end position="236"/>
    </location>
</feature>
<feature type="region of interest" description="Disordered" evidence="17">
    <location>
        <begin position="827"/>
        <end position="853"/>
    </location>
</feature>
<dbReference type="PRINTS" id="PR00126">
    <property type="entry name" value="ATPASEGAMMA"/>
</dbReference>
<keyword evidence="10" id="KW-0793">Thylakoid</keyword>
<feature type="compositionally biased region" description="Polar residues" evidence="17">
    <location>
        <begin position="827"/>
        <end position="844"/>
    </location>
</feature>
<evidence type="ECO:0000256" key="5">
    <source>
        <dbReference type="ARBA" id="ARBA00022528"/>
    </source>
</evidence>
<protein>
    <recommendedName>
        <fullName evidence="15">F-ATPase gamma subunit</fullName>
    </recommendedName>
</protein>
<reference evidence="18" key="1">
    <citation type="submission" date="2022-08" db="EMBL/GenBank/DDBJ databases">
        <authorList>
            <person name="Gutierrez-Valencia J."/>
        </authorList>
    </citation>
    <scope>NUCLEOTIDE SEQUENCE</scope>
</reference>
<evidence type="ECO:0000256" key="16">
    <source>
        <dbReference type="ARBA" id="ARBA00038805"/>
    </source>
</evidence>
<dbReference type="InterPro" id="IPR000131">
    <property type="entry name" value="ATP_synth_F1_gsu"/>
</dbReference>
<evidence type="ECO:0000256" key="6">
    <source>
        <dbReference type="ARBA" id="ARBA00022640"/>
    </source>
</evidence>
<comment type="function">
    <text evidence="1">Produces ATP from ADP in the presence of a proton gradient across the membrane. The gamma chain is believed to be important in regulating ATPase activity and the flow of protons through the CF(0) complex.</text>
</comment>
<evidence type="ECO:0000313" key="19">
    <source>
        <dbReference type="Proteomes" id="UP001154282"/>
    </source>
</evidence>
<dbReference type="InterPro" id="IPR023632">
    <property type="entry name" value="ATP_synth_F1_gsu_CS"/>
</dbReference>
<evidence type="ECO:0000256" key="1">
    <source>
        <dbReference type="ARBA" id="ARBA00003456"/>
    </source>
</evidence>
<comment type="caution">
    <text evidence="18">The sequence shown here is derived from an EMBL/GenBank/DDBJ whole genome shotgun (WGS) entry which is preliminary data.</text>
</comment>
<evidence type="ECO:0000256" key="17">
    <source>
        <dbReference type="SAM" id="MobiDB-lite"/>
    </source>
</evidence>
<evidence type="ECO:0000256" key="15">
    <source>
        <dbReference type="ARBA" id="ARBA00031066"/>
    </source>
</evidence>
<feature type="compositionally biased region" description="Low complexity" evidence="17">
    <location>
        <begin position="1131"/>
        <end position="1141"/>
    </location>
</feature>
<dbReference type="GO" id="GO:0045259">
    <property type="term" value="C:proton-transporting ATP synthase complex"/>
    <property type="evidence" value="ECO:0007669"/>
    <property type="project" value="UniProtKB-KW"/>
</dbReference>
<dbReference type="HAMAP" id="MF_00815">
    <property type="entry name" value="ATP_synth_gamma_bact"/>
    <property type="match status" value="1"/>
</dbReference>
<evidence type="ECO:0000313" key="18">
    <source>
        <dbReference type="EMBL" id="CAI0468321.1"/>
    </source>
</evidence>
<evidence type="ECO:0000256" key="4">
    <source>
        <dbReference type="ARBA" id="ARBA00022448"/>
    </source>
</evidence>
<feature type="region of interest" description="Disordered" evidence="17">
    <location>
        <begin position="1"/>
        <end position="124"/>
    </location>
</feature>
<evidence type="ECO:0000256" key="3">
    <source>
        <dbReference type="ARBA" id="ARBA00007681"/>
    </source>
</evidence>
<evidence type="ECO:0000256" key="7">
    <source>
        <dbReference type="ARBA" id="ARBA00022781"/>
    </source>
</evidence>
<dbReference type="CDD" id="cd12151">
    <property type="entry name" value="F1-ATPase_gamma"/>
    <property type="match status" value="1"/>
</dbReference>
<dbReference type="Gene3D" id="3.40.1380.10">
    <property type="match status" value="1"/>
</dbReference>
<evidence type="ECO:0000256" key="13">
    <source>
        <dbReference type="ARBA" id="ARBA00023196"/>
    </source>
</evidence>
<dbReference type="InterPro" id="IPR035968">
    <property type="entry name" value="ATP_synth_F1_ATPase_gsu"/>
</dbReference>
<dbReference type="Pfam" id="PF00231">
    <property type="entry name" value="ATP-synt"/>
    <property type="match status" value="1"/>
</dbReference>
<feature type="compositionally biased region" description="Polar residues" evidence="17">
    <location>
        <begin position="1217"/>
        <end position="1231"/>
    </location>
</feature>
<keyword evidence="8" id="KW-0809">Transit peptide</keyword>
<name>A0AAV0PDG5_9ROSI</name>
<dbReference type="PROSITE" id="PS00153">
    <property type="entry name" value="ATPASE_GAMMA"/>
    <property type="match status" value="1"/>
</dbReference>
<keyword evidence="11" id="KW-0472">Membrane</keyword>
<feature type="region of interest" description="Disordered" evidence="17">
    <location>
        <begin position="1160"/>
        <end position="1189"/>
    </location>
</feature>
<proteinExistence type="inferred from homology"/>
<dbReference type="SUPFAM" id="SSF52943">
    <property type="entry name" value="ATP synthase (F1-ATPase), gamma subunit"/>
    <property type="match status" value="1"/>
</dbReference>
<evidence type="ECO:0000256" key="8">
    <source>
        <dbReference type="ARBA" id="ARBA00022946"/>
    </source>
</evidence>
<sequence>MTETDQPEESPPMAGENGSNENEDISTEEEEEEEDDLDFNPFLKGTPSPEASSSLSSEVEALDDASSPKPTGEVQNFPVGDSEHGEEVVMQTSCSPEEGEKGQFGRKRSSSQQDELSGDFDDEDAICKRTRARYSLASFTLDELENFLQGTDDEDDLQNVDDEEEYRKFLAAVLHSGDGDEQPALAEEIGDDENDADFEIELEELLESDVDDSARDKDRKIKTRQNRSARNKKKNKKLLEQTKRPLRPLLPSLPNGGVATFPSSCGKVLALEAAAVHQPSENPLINGFTPQQIGQLHCLIHEHLQLLIQVFCLCFFDSSRKHIVTQIQGFISEILHKCSEVGVWRSLPFPDICFNPRYMRPSVTDELINSEQTAESFWVPCVRGQVVSILDVAPLHLVGKFIEDTCNAAKEYQRRCVESSFDGQYKKEPLFQLPYLPSPVEANGDPAAPLTPGQELPKKTLAASIVERAKKQSIALVPRDVSKLAQRFFPFFNPALFPYKPPPTSLSNRILFTDAEDEIQFSSRGFWCRLLALGMMEFNTDWEVIQQRFLPCKSKHQIYVRQKNRCSSKAPENPIKAVRRMKASPLRAEEIERIQEALRVYKMDWMSIWKFIVPHRDPSLLPRQWRLALGTQKSYKQDAAQKERRKKYAFNRRSKAADLLNQKTTLDKELYRNNSQKVRDNIVDNQTEAYVHRAFLADWPPVSSYPPLPANLMGKCLPADSLRQAIRTGKQLNVSVVPGESPHQNIYNHQQPGTTSPFSRSAHSPTTTNQLNQEPVHGMTSADIPKPTMSLWPYRTRKKIGTRLVKLAPELPTVNLPPSVRVLSESAFRSNHSGAISRVSSTKPGSGKDDSAPQLLEDERVNDSELQMHPLLFKSSEAEGSLYNPSKSTTAGSSSSFSFFSGNPPHLNLSLFHNPRHVGDCSAKSIRTEECSSSASGGIDFHPLLQQADDGNSNLVMPVLNIYQSNAIGPIEKGHELDLEIHLSSASRNKKNRVTRDGGGSVNQSTSAKGTIKRPMAKDSRVSGATDSSRLESNNADSSTSSKGRSYIEDMGCQSLQEIVMEQEELSDSDEEFEENVEFECEEMADSEGEEGSGCKSIGDRQDETGNLKVSTQEVVSTNGKHTCNQTHGNSSAPEIGSSSSPLLKKLSLTMLGKDKKSNTWLSLDSGAPNEHDDAAPGHQVESGPSGQQDVTDMAQQLSLGPLASSTAKKSRGRATRGSTNLNSEITDQESFPESTLAMACSNLTMWASSKTSLSDASPLSFRSSVSPFQIPSPNSSPSSTSRPTSVSPVQCNLRELRTRIESVKNTQKITEAMKLVAAAKVRRAQEAVVNGRPFSETLVEVLYNINEQLQTEDVDAPLTKVRPVKKVALVVVTGDRGLCGGFNNQILKKAENRMKDLKALGIEFTLISVGKKGNTYFSRRPYIPVDRFLEGTNLPTAKDAQAIADDVFSLFVSEEVDKVELLYTKFVSLVKSDPVIHTLLPLSPKGEICDINGVCVDAAEDEFFRLTTKEGKLTVERDIVRTATPDFSPILQFEQDPVQILDALLPLYLNSQILKALQESLASELAARMSAMSNATDNASELKKTLSNVYNRRRQAKITGEILEIVAGADALV</sequence>
<comment type="similarity">
    <text evidence="3">Belongs to the ATPase gamma chain family.</text>
</comment>
<feature type="compositionally biased region" description="Polar residues" evidence="17">
    <location>
        <begin position="746"/>
        <end position="773"/>
    </location>
</feature>
<feature type="compositionally biased region" description="Acidic residues" evidence="17">
    <location>
        <begin position="21"/>
        <end position="38"/>
    </location>
</feature>